<feature type="region of interest" description="Disordered" evidence="1">
    <location>
        <begin position="1"/>
        <end position="29"/>
    </location>
</feature>
<accession>A0A2P8A0D4</accession>
<feature type="compositionally biased region" description="Basic residues" evidence="1">
    <location>
        <begin position="12"/>
        <end position="22"/>
    </location>
</feature>
<dbReference type="AlphaFoldDB" id="A0A2P8A0D4"/>
<name>A0A2P8A0D4_9PEZI</name>
<evidence type="ECO:0000313" key="2">
    <source>
        <dbReference type="EMBL" id="PSK53886.1"/>
    </source>
</evidence>
<comment type="caution">
    <text evidence="2">The sequence shown here is derived from an EMBL/GenBank/DDBJ whole genome shotgun (WGS) entry which is preliminary data.</text>
</comment>
<organism evidence="2 3">
    <name type="scientific">Elsinoe australis</name>
    <dbReference type="NCBI Taxonomy" id="40998"/>
    <lineage>
        <taxon>Eukaryota</taxon>
        <taxon>Fungi</taxon>
        <taxon>Dikarya</taxon>
        <taxon>Ascomycota</taxon>
        <taxon>Pezizomycotina</taxon>
        <taxon>Dothideomycetes</taxon>
        <taxon>Dothideomycetidae</taxon>
        <taxon>Myriangiales</taxon>
        <taxon>Elsinoaceae</taxon>
        <taxon>Elsinoe</taxon>
    </lineage>
</organism>
<proteinExistence type="predicted"/>
<gene>
    <name evidence="2" type="ORF">B9Z65_7692</name>
</gene>
<sequence>MAGNQDSEVTRRERRRAEKKRKERENARMRERARVWAERERREQAERLAEWFAAEDAELERVAEARAERRERERAVATWGAEVRGGRGCWRWDMSPQGVTESGMVFACGEGCESCKEALKATRDEHYKS</sequence>
<keyword evidence="3" id="KW-1185">Reference proteome</keyword>
<dbReference type="Proteomes" id="UP000243723">
    <property type="component" value="Unassembled WGS sequence"/>
</dbReference>
<evidence type="ECO:0000313" key="3">
    <source>
        <dbReference type="Proteomes" id="UP000243723"/>
    </source>
</evidence>
<evidence type="ECO:0000256" key="1">
    <source>
        <dbReference type="SAM" id="MobiDB-lite"/>
    </source>
</evidence>
<reference evidence="2 3" key="1">
    <citation type="submission" date="2017-05" db="EMBL/GenBank/DDBJ databases">
        <title>Draft genome sequence of Elsinoe australis.</title>
        <authorList>
            <person name="Cheng Q."/>
        </authorList>
    </citation>
    <scope>NUCLEOTIDE SEQUENCE [LARGE SCALE GENOMIC DNA]</scope>
    <source>
        <strain evidence="2 3">NL1</strain>
    </source>
</reference>
<protein>
    <submittedName>
        <fullName evidence="2">Uncharacterized protein</fullName>
    </submittedName>
</protein>
<dbReference type="EMBL" id="NHZQ01000087">
    <property type="protein sequence ID" value="PSK53886.1"/>
    <property type="molecule type" value="Genomic_DNA"/>
</dbReference>